<protein>
    <submittedName>
        <fullName evidence="5">ABC transporter ATP-binding protein</fullName>
    </submittedName>
</protein>
<evidence type="ECO:0000313" key="6">
    <source>
        <dbReference type="Proteomes" id="UP000719942"/>
    </source>
</evidence>
<dbReference type="InterPro" id="IPR003439">
    <property type="entry name" value="ABC_transporter-like_ATP-bd"/>
</dbReference>
<gene>
    <name evidence="5" type="ORF">J5W02_13495</name>
</gene>
<dbReference type="SMART" id="SM00382">
    <property type="entry name" value="AAA"/>
    <property type="match status" value="1"/>
</dbReference>
<evidence type="ECO:0000256" key="3">
    <source>
        <dbReference type="ARBA" id="ARBA00022840"/>
    </source>
</evidence>
<dbReference type="PANTHER" id="PTHR42788:SF2">
    <property type="entry name" value="ABC TRANSPORTER ATP-BINDING PROTEIN"/>
    <property type="match status" value="1"/>
</dbReference>
<dbReference type="PROSITE" id="PS50893">
    <property type="entry name" value="ABC_TRANSPORTER_2"/>
    <property type="match status" value="1"/>
</dbReference>
<accession>A0ABS7DRQ8</accession>
<reference evidence="5 6" key="1">
    <citation type="submission" date="2021-03" db="EMBL/GenBank/DDBJ databases">
        <title>Caproiciproducens sp. nov. isolated from feces of cow.</title>
        <authorList>
            <person name="Choi J.-Y."/>
        </authorList>
    </citation>
    <scope>NUCLEOTIDE SEQUENCE [LARGE SCALE GENOMIC DNA]</scope>
    <source>
        <strain evidence="5 6">AGMB10547</strain>
    </source>
</reference>
<dbReference type="Proteomes" id="UP000719942">
    <property type="component" value="Unassembled WGS sequence"/>
</dbReference>
<evidence type="ECO:0000256" key="1">
    <source>
        <dbReference type="ARBA" id="ARBA00022448"/>
    </source>
</evidence>
<dbReference type="InterPro" id="IPR050166">
    <property type="entry name" value="ABC_transporter_ATP-bind"/>
</dbReference>
<dbReference type="GO" id="GO:0005524">
    <property type="term" value="F:ATP binding"/>
    <property type="evidence" value="ECO:0007669"/>
    <property type="project" value="UniProtKB-KW"/>
</dbReference>
<dbReference type="SUPFAM" id="SSF52540">
    <property type="entry name" value="P-loop containing nucleoside triphosphate hydrolases"/>
    <property type="match status" value="1"/>
</dbReference>
<evidence type="ECO:0000313" key="5">
    <source>
        <dbReference type="EMBL" id="MBW7573824.1"/>
    </source>
</evidence>
<keyword evidence="6" id="KW-1185">Reference proteome</keyword>
<keyword evidence="1" id="KW-0813">Transport</keyword>
<keyword evidence="3 5" id="KW-0067">ATP-binding</keyword>
<dbReference type="InterPro" id="IPR027417">
    <property type="entry name" value="P-loop_NTPase"/>
</dbReference>
<dbReference type="PANTHER" id="PTHR42788">
    <property type="entry name" value="TAURINE IMPORT ATP-BINDING PROTEIN-RELATED"/>
    <property type="match status" value="1"/>
</dbReference>
<dbReference type="RefSeq" id="WP_219966234.1">
    <property type="nucleotide sequence ID" value="NZ_JAGFNZ010000006.1"/>
</dbReference>
<dbReference type="EMBL" id="JAGFNZ010000006">
    <property type="protein sequence ID" value="MBW7573824.1"/>
    <property type="molecule type" value="Genomic_DNA"/>
</dbReference>
<dbReference type="InterPro" id="IPR003593">
    <property type="entry name" value="AAA+_ATPase"/>
</dbReference>
<dbReference type="Pfam" id="PF00005">
    <property type="entry name" value="ABC_tran"/>
    <property type="match status" value="1"/>
</dbReference>
<sequence>MLVIENLSVSYRTKKGRVPVIDGLSLQMEQGEVLAVLGPSGCGKSTLINVLAGMLPIDSGSADFVTENGRQPLNPKTHKIGVIPQNCGLLPWKTVRDNCLLPLKLRREPITEEREREISDIYEALDVSQLLQRYPAQLSGGQVQRAALARAFVFHPDLLLMDEPFSALDAITRQDARELFLRIWNRNRPTTVLVTHSIEEALYLGNTVVVMGTSHGEIQYRMKNPYFGNSNPESVDYLAAKRTLHEKLKPDDERRGWIEQTAE</sequence>
<evidence type="ECO:0000256" key="2">
    <source>
        <dbReference type="ARBA" id="ARBA00022741"/>
    </source>
</evidence>
<name>A0ABS7DRQ8_9FIRM</name>
<proteinExistence type="predicted"/>
<feature type="domain" description="ABC transporter" evidence="4">
    <location>
        <begin position="2"/>
        <end position="238"/>
    </location>
</feature>
<comment type="caution">
    <text evidence="5">The sequence shown here is derived from an EMBL/GenBank/DDBJ whole genome shotgun (WGS) entry which is preliminary data.</text>
</comment>
<dbReference type="CDD" id="cd03293">
    <property type="entry name" value="ABC_NrtD_SsuB_transporters"/>
    <property type="match status" value="1"/>
</dbReference>
<evidence type="ECO:0000259" key="4">
    <source>
        <dbReference type="PROSITE" id="PS50893"/>
    </source>
</evidence>
<dbReference type="Gene3D" id="3.40.50.300">
    <property type="entry name" value="P-loop containing nucleotide triphosphate hydrolases"/>
    <property type="match status" value="1"/>
</dbReference>
<organism evidence="5 6">
    <name type="scientific">Caproiciproducens faecalis</name>
    <dbReference type="NCBI Taxonomy" id="2820301"/>
    <lineage>
        <taxon>Bacteria</taxon>
        <taxon>Bacillati</taxon>
        <taxon>Bacillota</taxon>
        <taxon>Clostridia</taxon>
        <taxon>Eubacteriales</taxon>
        <taxon>Acutalibacteraceae</taxon>
        <taxon>Caproiciproducens</taxon>
    </lineage>
</organism>
<keyword evidence="2" id="KW-0547">Nucleotide-binding</keyword>